<feature type="domain" description="3-deoxy-D-manno-octulosonic-acid transferase N-terminal" evidence="11">
    <location>
        <begin position="28"/>
        <end position="195"/>
    </location>
</feature>
<dbReference type="eggNOG" id="COG1519">
    <property type="taxonomic scope" value="Bacteria"/>
</dbReference>
<comment type="similarity">
    <text evidence="10">Belongs to the glycosyltransferase group 1 family.</text>
</comment>
<dbReference type="EMBL" id="JAME01000040">
    <property type="protein sequence ID" value="ETX27138.1"/>
    <property type="molecule type" value="Genomic_DNA"/>
</dbReference>
<dbReference type="Gene3D" id="3.40.50.2000">
    <property type="entry name" value="Glycogen Phosphorylase B"/>
    <property type="match status" value="1"/>
</dbReference>
<comment type="pathway">
    <text evidence="2 10">Bacterial outer membrane biogenesis; LPS core biosynthesis.</text>
</comment>
<keyword evidence="13" id="KW-1185">Reference proteome</keyword>
<evidence type="ECO:0000256" key="10">
    <source>
        <dbReference type="RuleBase" id="RU365103"/>
    </source>
</evidence>
<evidence type="ECO:0000256" key="8">
    <source>
        <dbReference type="PIRSR" id="PIRSR639901-1"/>
    </source>
</evidence>
<comment type="subcellular location">
    <subcellularLocation>
        <location evidence="10">Cell membrane</location>
    </subcellularLocation>
</comment>
<dbReference type="PATRIC" id="fig|1449351.3.peg.3986"/>
<name>X7F335_9RHOB</name>
<evidence type="ECO:0000259" key="11">
    <source>
        <dbReference type="Pfam" id="PF04413"/>
    </source>
</evidence>
<comment type="function">
    <text evidence="1 10">Involved in lipopolysaccharide (LPS) biosynthesis. Catalyzes the transfer of 3-deoxy-D-manno-octulosonate (Kdo) residue(s) from CMP-Kdo to lipid IV(A), the tetraacyldisaccharide-1,4'-bisphosphate precursor of lipid A.</text>
</comment>
<evidence type="ECO:0000313" key="12">
    <source>
        <dbReference type="EMBL" id="ETX27138.1"/>
    </source>
</evidence>
<dbReference type="GO" id="GO:0009244">
    <property type="term" value="P:lipopolysaccharide core region biosynthetic process"/>
    <property type="evidence" value="ECO:0007669"/>
    <property type="project" value="UniProtKB-UniRule"/>
</dbReference>
<accession>X7F335</accession>
<keyword evidence="10" id="KW-1003">Cell membrane</keyword>
<keyword evidence="10" id="KW-0448">Lipopolysaccharide biosynthesis</keyword>
<evidence type="ECO:0000256" key="2">
    <source>
        <dbReference type="ARBA" id="ARBA00004713"/>
    </source>
</evidence>
<reference evidence="12 13" key="1">
    <citation type="submission" date="2014-01" db="EMBL/GenBank/DDBJ databases">
        <title>Roseivivax isoporae LMG 25204 Genome Sequencing.</title>
        <authorList>
            <person name="Lai Q."/>
            <person name="Li G."/>
            <person name="Shao Z."/>
        </authorList>
    </citation>
    <scope>NUCLEOTIDE SEQUENCE [LARGE SCALE GENOMIC DNA]</scope>
    <source>
        <strain evidence="12 13">LMG 25204</strain>
    </source>
</reference>
<evidence type="ECO:0000256" key="5">
    <source>
        <dbReference type="ARBA" id="ARBA00022679"/>
    </source>
</evidence>
<dbReference type="PANTHER" id="PTHR42755:SF1">
    <property type="entry name" value="3-DEOXY-D-MANNO-OCTULOSONIC ACID TRANSFERASE, MITOCHONDRIAL-RELATED"/>
    <property type="match status" value="1"/>
</dbReference>
<proteinExistence type="inferred from homology"/>
<dbReference type="GO" id="GO:0043842">
    <property type="term" value="F:Kdo transferase activity"/>
    <property type="evidence" value="ECO:0007669"/>
    <property type="project" value="UniProtKB-EC"/>
</dbReference>
<dbReference type="UniPathway" id="UPA00958"/>
<evidence type="ECO:0000256" key="6">
    <source>
        <dbReference type="ARBA" id="ARBA00031445"/>
    </source>
</evidence>
<dbReference type="InterPro" id="IPR007507">
    <property type="entry name" value="Glycos_transf_N"/>
</dbReference>
<feature type="site" description="Transition state stabilizer" evidence="9">
    <location>
        <position position="195"/>
    </location>
</feature>
<evidence type="ECO:0000256" key="1">
    <source>
        <dbReference type="ARBA" id="ARBA00003394"/>
    </source>
</evidence>
<organism evidence="12 13">
    <name type="scientific">Roseivivax isoporae LMG 25204</name>
    <dbReference type="NCBI Taxonomy" id="1449351"/>
    <lineage>
        <taxon>Bacteria</taxon>
        <taxon>Pseudomonadati</taxon>
        <taxon>Pseudomonadota</taxon>
        <taxon>Alphaproteobacteria</taxon>
        <taxon>Rhodobacterales</taxon>
        <taxon>Roseobacteraceae</taxon>
        <taxon>Roseivivax</taxon>
    </lineage>
</organism>
<feature type="active site" description="Proton acceptor" evidence="8">
    <location>
        <position position="53"/>
    </location>
</feature>
<dbReference type="Pfam" id="PF04413">
    <property type="entry name" value="Glycos_transf_N"/>
    <property type="match status" value="1"/>
</dbReference>
<dbReference type="EC" id="2.4.99.12" evidence="3 10"/>
<dbReference type="InterPro" id="IPR038107">
    <property type="entry name" value="Glycos_transf_N_sf"/>
</dbReference>
<dbReference type="RefSeq" id="WP_043774217.1">
    <property type="nucleotide sequence ID" value="NZ_JAME01000040.1"/>
</dbReference>
<dbReference type="PANTHER" id="PTHR42755">
    <property type="entry name" value="3-DEOXY-MANNO-OCTULOSONATE CYTIDYLYLTRANSFERASE"/>
    <property type="match status" value="1"/>
</dbReference>
<keyword evidence="10" id="KW-0472">Membrane</keyword>
<dbReference type="OrthoDB" id="9789797at2"/>
<dbReference type="Gene3D" id="3.40.50.11720">
    <property type="entry name" value="3-Deoxy-D-manno-octulosonic-acid transferase, N-terminal domain"/>
    <property type="match status" value="1"/>
</dbReference>
<keyword evidence="5 10" id="KW-0808">Transferase</keyword>
<gene>
    <name evidence="12" type="ORF">RISW2_16515</name>
</gene>
<dbReference type="GO" id="GO:0005886">
    <property type="term" value="C:plasma membrane"/>
    <property type="evidence" value="ECO:0007669"/>
    <property type="project" value="UniProtKB-SubCell"/>
</dbReference>
<dbReference type="GO" id="GO:0009245">
    <property type="term" value="P:lipid A biosynthetic process"/>
    <property type="evidence" value="ECO:0007669"/>
    <property type="project" value="TreeGrafter"/>
</dbReference>
<dbReference type="STRING" id="1449351.RISW2_16515"/>
<comment type="caution">
    <text evidence="12">The sequence shown here is derived from an EMBL/GenBank/DDBJ whole genome shotgun (WGS) entry which is preliminary data.</text>
</comment>
<comment type="catalytic activity">
    <reaction evidence="7 10">
        <text>lipid IVA (E. coli) + CMP-3-deoxy-beta-D-manno-octulosonate = alpha-Kdo-(2-&gt;6)-lipid IVA (E. coli) + CMP + H(+)</text>
        <dbReference type="Rhea" id="RHEA:28066"/>
        <dbReference type="ChEBI" id="CHEBI:15378"/>
        <dbReference type="ChEBI" id="CHEBI:58603"/>
        <dbReference type="ChEBI" id="CHEBI:60364"/>
        <dbReference type="ChEBI" id="CHEBI:60377"/>
        <dbReference type="ChEBI" id="CHEBI:85987"/>
        <dbReference type="EC" id="2.4.99.12"/>
    </reaction>
</comment>
<dbReference type="Proteomes" id="UP000023430">
    <property type="component" value="Unassembled WGS sequence"/>
</dbReference>
<dbReference type="AlphaFoldDB" id="X7F335"/>
<feature type="site" description="Transition state stabilizer" evidence="9">
    <location>
        <position position="120"/>
    </location>
</feature>
<evidence type="ECO:0000256" key="3">
    <source>
        <dbReference type="ARBA" id="ARBA00012621"/>
    </source>
</evidence>
<evidence type="ECO:0000256" key="9">
    <source>
        <dbReference type="PIRSR" id="PIRSR639901-2"/>
    </source>
</evidence>
<evidence type="ECO:0000256" key="7">
    <source>
        <dbReference type="ARBA" id="ARBA00049183"/>
    </source>
</evidence>
<evidence type="ECO:0000256" key="4">
    <source>
        <dbReference type="ARBA" id="ARBA00019077"/>
    </source>
</evidence>
<protein>
    <recommendedName>
        <fullName evidence="4 10">3-deoxy-D-manno-octulosonic acid transferase</fullName>
        <shortName evidence="10">Kdo transferase</shortName>
        <ecNumber evidence="3 10">2.4.99.12</ecNumber>
    </recommendedName>
    <alternativeName>
        <fullName evidence="6 10">Lipid IV(A) 3-deoxy-D-manno-octulosonic acid transferase</fullName>
    </alternativeName>
</protein>
<evidence type="ECO:0000313" key="13">
    <source>
        <dbReference type="Proteomes" id="UP000023430"/>
    </source>
</evidence>
<dbReference type="InterPro" id="IPR039901">
    <property type="entry name" value="Kdotransferase"/>
</dbReference>
<sequence length="410" mass="42836">MIVYRVLISLFAAVQLLRAARRGGRAEIAARLGRSGTSARTPRLWLHAASNGELASARPVIEAWRAARPGLPLVVTCNSESGVALARSWGLDAAPAPLDLRHAVSRFCTNWFVAGHIAMESELWPNRFAQIPGPVVVLGARMSARSARGWGRFPGLASRTLGRVAFLSAQDAASRDRLVALGLPAAATGPVADLKAFYAPPADLAPDPALAEAFPRAETWLAASIHEEDEAMVVAAHARALQQRPGLRLIVAPRHPRRGDALHAALSAALPGTRVARRSAVDDPAGAGILLADTLGEMPLWYALSGVVFVGGTTGTRGGHTPYEPARFGAALLHGPDTANFRAPFAALDAAGAAIEVTDADALAAALGALADPGRQRALGTEAARLLRPETDLDALMQRVLAHFPAPGAA</sequence>
<dbReference type="SUPFAM" id="SSF53756">
    <property type="entry name" value="UDP-Glycosyltransferase/glycogen phosphorylase"/>
    <property type="match status" value="1"/>
</dbReference>